<evidence type="ECO:0000256" key="7">
    <source>
        <dbReference type="ARBA" id="ARBA00022840"/>
    </source>
</evidence>
<evidence type="ECO:0000313" key="14">
    <source>
        <dbReference type="Proteomes" id="UP000240739"/>
    </source>
</evidence>
<dbReference type="GO" id="GO:0008662">
    <property type="term" value="F:1-phosphofructokinase activity"/>
    <property type="evidence" value="ECO:0007669"/>
    <property type="project" value="UniProtKB-UniRule"/>
</dbReference>
<dbReference type="Gene3D" id="3.40.1190.20">
    <property type="match status" value="1"/>
</dbReference>
<comment type="catalytic activity">
    <reaction evidence="9 11">
        <text>beta-D-fructose 1-phosphate + ATP = beta-D-fructose 1,6-bisphosphate + ADP + H(+)</text>
        <dbReference type="Rhea" id="RHEA:14213"/>
        <dbReference type="ChEBI" id="CHEBI:15378"/>
        <dbReference type="ChEBI" id="CHEBI:30616"/>
        <dbReference type="ChEBI" id="CHEBI:32966"/>
        <dbReference type="ChEBI" id="CHEBI:138881"/>
        <dbReference type="ChEBI" id="CHEBI:456216"/>
        <dbReference type="EC" id="2.7.1.56"/>
    </reaction>
</comment>
<dbReference type="NCBIfam" id="TIGR03168">
    <property type="entry name" value="1-PFK"/>
    <property type="match status" value="1"/>
</dbReference>
<evidence type="ECO:0000256" key="8">
    <source>
        <dbReference type="ARBA" id="ARBA00032802"/>
    </source>
</evidence>
<evidence type="ECO:0000256" key="11">
    <source>
        <dbReference type="RuleBase" id="RU369061"/>
    </source>
</evidence>
<dbReference type="Proteomes" id="UP000240739">
    <property type="component" value="Unassembled WGS sequence"/>
</dbReference>
<organism evidence="13 14">
    <name type="scientific">Paraconexibacter algicola</name>
    <dbReference type="NCBI Taxonomy" id="2133960"/>
    <lineage>
        <taxon>Bacteria</taxon>
        <taxon>Bacillati</taxon>
        <taxon>Actinomycetota</taxon>
        <taxon>Thermoleophilia</taxon>
        <taxon>Solirubrobacterales</taxon>
        <taxon>Paraconexibacteraceae</taxon>
        <taxon>Paraconexibacter</taxon>
    </lineage>
</organism>
<sequence length="311" mass="31222">MTVVTLTANPSVDRTCEIDALRRGAVLRPLSTRVDAGGKGVNVARALHAAGAPNVAVLPVGGHEGAQLVDLLAAAGLRTRTVPIAGAIRANVTIAEPDGTTTKLNEPGPVLDADEVAALQAALLDEARTASWAVLSGSLPPGCPVDLYARLTVALHAAGVRVALDCDGEVLQAALPAGPDLVKPNRTELAQATGLEVHSAPDAVRAAHALRELGARAVLASLGSRGAVLLDDSGEHHAHAAVDAPRSTVGAGDAALAGFLAAGAHGPDALDVAVAYGAAAVALPGSRMPTPADLRPDAVRRLPVRSQEALS</sequence>
<evidence type="ECO:0000256" key="2">
    <source>
        <dbReference type="ARBA" id="ARBA00012131"/>
    </source>
</evidence>
<evidence type="ECO:0000256" key="1">
    <source>
        <dbReference type="ARBA" id="ARBA00010688"/>
    </source>
</evidence>
<evidence type="ECO:0000256" key="9">
    <source>
        <dbReference type="ARBA" id="ARBA00047745"/>
    </source>
</evidence>
<evidence type="ECO:0000256" key="10">
    <source>
        <dbReference type="PIRNR" id="PIRNR000535"/>
    </source>
</evidence>
<keyword evidence="14" id="KW-1185">Reference proteome</keyword>
<dbReference type="PIRSF" id="PIRSF000535">
    <property type="entry name" value="1PFK/6PFK/LacC"/>
    <property type="match status" value="1"/>
</dbReference>
<reference evidence="13 14" key="1">
    <citation type="submission" date="2018-03" db="EMBL/GenBank/DDBJ databases">
        <title>Aquarubrobacter algicola gen. nov., sp. nov., a novel actinobacterium isolated from shallow eutrophic lake during the end of cyanobacterial harmful algal blooms.</title>
        <authorList>
            <person name="Chun S.J."/>
        </authorList>
    </citation>
    <scope>NUCLEOTIDE SEQUENCE [LARGE SCALE GENOMIC DNA]</scope>
    <source>
        <strain evidence="13 14">Seoho-28</strain>
    </source>
</reference>
<name>A0A2T4UKC7_9ACTN</name>
<evidence type="ECO:0000256" key="5">
    <source>
        <dbReference type="ARBA" id="ARBA00022741"/>
    </source>
</evidence>
<evidence type="ECO:0000259" key="12">
    <source>
        <dbReference type="Pfam" id="PF00294"/>
    </source>
</evidence>
<dbReference type="InterPro" id="IPR002173">
    <property type="entry name" value="Carboh/pur_kinase_PfkB_CS"/>
</dbReference>
<keyword evidence="5 11" id="KW-0547">Nucleotide-binding</keyword>
<dbReference type="InterPro" id="IPR029056">
    <property type="entry name" value="Ribokinase-like"/>
</dbReference>
<evidence type="ECO:0000313" key="13">
    <source>
        <dbReference type="EMBL" id="PTL59667.1"/>
    </source>
</evidence>
<dbReference type="EC" id="2.7.1.56" evidence="2 11"/>
<dbReference type="EMBL" id="PYYB01000001">
    <property type="protein sequence ID" value="PTL59667.1"/>
    <property type="molecule type" value="Genomic_DNA"/>
</dbReference>
<evidence type="ECO:0000256" key="3">
    <source>
        <dbReference type="ARBA" id="ARBA00013596"/>
    </source>
</evidence>
<comment type="function">
    <text evidence="11">Catalyzes the ATP-dependent phosphorylation of fructose-l-phosphate to fructose-l,6-bisphosphate.</text>
</comment>
<dbReference type="OrthoDB" id="9801219at2"/>
<dbReference type="PROSITE" id="PS00584">
    <property type="entry name" value="PFKB_KINASES_2"/>
    <property type="match status" value="1"/>
</dbReference>
<comment type="caution">
    <text evidence="13">The sequence shown here is derived from an EMBL/GenBank/DDBJ whole genome shotgun (WGS) entry which is preliminary data.</text>
</comment>
<dbReference type="GO" id="GO:0044281">
    <property type="term" value="P:small molecule metabolic process"/>
    <property type="evidence" value="ECO:0007669"/>
    <property type="project" value="UniProtKB-ARBA"/>
</dbReference>
<dbReference type="AlphaFoldDB" id="A0A2T4UKC7"/>
<dbReference type="InterPro" id="IPR022463">
    <property type="entry name" value="1-PFruKinase"/>
</dbReference>
<dbReference type="GO" id="GO:0016052">
    <property type="term" value="P:carbohydrate catabolic process"/>
    <property type="evidence" value="ECO:0007669"/>
    <property type="project" value="UniProtKB-ARBA"/>
</dbReference>
<dbReference type="InterPro" id="IPR017583">
    <property type="entry name" value="Tagatose/fructose_Pkinase"/>
</dbReference>
<dbReference type="FunFam" id="3.40.1190.20:FF:000001">
    <property type="entry name" value="Phosphofructokinase"/>
    <property type="match status" value="1"/>
</dbReference>
<gene>
    <name evidence="13" type="primary">pfkB</name>
    <name evidence="13" type="ORF">C7Y72_08395</name>
</gene>
<feature type="domain" description="Carbohydrate kinase PfkB" evidence="12">
    <location>
        <begin position="23"/>
        <end position="291"/>
    </location>
</feature>
<proteinExistence type="inferred from homology"/>
<protein>
    <recommendedName>
        <fullName evidence="3 11">1-phosphofructokinase</fullName>
        <shortName evidence="11">Fru1PK</shortName>
        <ecNumber evidence="2 11">2.7.1.56</ecNumber>
    </recommendedName>
    <alternativeName>
        <fullName evidence="8 11">Fructose 1-phosphate kinase</fullName>
    </alternativeName>
</protein>
<dbReference type="CDD" id="cd01164">
    <property type="entry name" value="FruK_PfkB_like"/>
    <property type="match status" value="1"/>
</dbReference>
<dbReference type="GO" id="GO:0005524">
    <property type="term" value="F:ATP binding"/>
    <property type="evidence" value="ECO:0007669"/>
    <property type="project" value="UniProtKB-UniRule"/>
</dbReference>
<dbReference type="RefSeq" id="WP_107568310.1">
    <property type="nucleotide sequence ID" value="NZ_PYYB01000001.1"/>
</dbReference>
<dbReference type="Pfam" id="PF00294">
    <property type="entry name" value="PfkB"/>
    <property type="match status" value="1"/>
</dbReference>
<keyword evidence="6 11" id="KW-0418">Kinase</keyword>
<evidence type="ECO:0000256" key="4">
    <source>
        <dbReference type="ARBA" id="ARBA00022679"/>
    </source>
</evidence>
<keyword evidence="4 10" id="KW-0808">Transferase</keyword>
<dbReference type="GO" id="GO:0005829">
    <property type="term" value="C:cytosol"/>
    <property type="evidence" value="ECO:0007669"/>
    <property type="project" value="TreeGrafter"/>
</dbReference>
<evidence type="ECO:0000256" key="6">
    <source>
        <dbReference type="ARBA" id="ARBA00022777"/>
    </source>
</evidence>
<dbReference type="SUPFAM" id="SSF53613">
    <property type="entry name" value="Ribokinase-like"/>
    <property type="match status" value="1"/>
</dbReference>
<accession>A0A2T4UKC7</accession>
<dbReference type="InterPro" id="IPR011611">
    <property type="entry name" value="PfkB_dom"/>
</dbReference>
<keyword evidence="7 11" id="KW-0067">ATP-binding</keyword>
<comment type="similarity">
    <text evidence="1 11">Belongs to the carbohydrate kinase PfkB family.</text>
</comment>
<dbReference type="NCBIfam" id="TIGR03828">
    <property type="entry name" value="pfkB"/>
    <property type="match status" value="1"/>
</dbReference>
<dbReference type="PANTHER" id="PTHR46566:SF5">
    <property type="entry name" value="1-PHOSPHOFRUCTOKINASE"/>
    <property type="match status" value="1"/>
</dbReference>
<dbReference type="PANTHER" id="PTHR46566">
    <property type="entry name" value="1-PHOSPHOFRUCTOKINASE-RELATED"/>
    <property type="match status" value="1"/>
</dbReference>